<evidence type="ECO:0000313" key="2">
    <source>
        <dbReference type="EMBL" id="RWX52167.1"/>
    </source>
</evidence>
<feature type="non-terminal residue" evidence="2">
    <location>
        <position position="45"/>
    </location>
</feature>
<evidence type="ECO:0000313" key="3">
    <source>
        <dbReference type="Proteomes" id="UP000288892"/>
    </source>
</evidence>
<keyword evidence="1" id="KW-1133">Transmembrane helix</keyword>
<proteinExistence type="predicted"/>
<organism evidence="2 3">
    <name type="scientific">Candidatus Electrothrix marina</name>
    <dbReference type="NCBI Taxonomy" id="1859130"/>
    <lineage>
        <taxon>Bacteria</taxon>
        <taxon>Pseudomonadati</taxon>
        <taxon>Thermodesulfobacteriota</taxon>
        <taxon>Desulfobulbia</taxon>
        <taxon>Desulfobulbales</taxon>
        <taxon>Desulfobulbaceae</taxon>
        <taxon>Candidatus Electrothrix</taxon>
    </lineage>
</organism>
<dbReference type="EMBL" id="MTKS01000032">
    <property type="protein sequence ID" value="RWX52167.1"/>
    <property type="molecule type" value="Genomic_DNA"/>
</dbReference>
<accession>A0A444JGM4</accession>
<dbReference type="Proteomes" id="UP000288892">
    <property type="component" value="Unassembled WGS sequence"/>
</dbReference>
<protein>
    <submittedName>
        <fullName evidence="2">Uncharacterized protein</fullName>
    </submittedName>
</protein>
<feature type="transmembrane region" description="Helical" evidence="1">
    <location>
        <begin position="20"/>
        <end position="43"/>
    </location>
</feature>
<reference evidence="2 3" key="1">
    <citation type="submission" date="2017-01" db="EMBL/GenBank/DDBJ databases">
        <title>The cable genome- insights into the physiology and evolution of filamentous bacteria capable of sulfide oxidation via long distance electron transfer.</title>
        <authorList>
            <person name="Schreiber L."/>
            <person name="Bjerg J.T."/>
            <person name="Boggild A."/>
            <person name="Van De Vossenberg J."/>
            <person name="Meysman F."/>
            <person name="Nielsen L.P."/>
            <person name="Schramm A."/>
            <person name="Kjeldsen K.U."/>
        </authorList>
    </citation>
    <scope>NUCLEOTIDE SEQUENCE [LARGE SCALE GENOMIC DNA]</scope>
    <source>
        <strain evidence="2">A5</strain>
    </source>
</reference>
<keyword evidence="1" id="KW-0812">Transmembrane</keyword>
<evidence type="ECO:0000256" key="1">
    <source>
        <dbReference type="SAM" id="Phobius"/>
    </source>
</evidence>
<dbReference type="AlphaFoldDB" id="A0A444JGM4"/>
<gene>
    <name evidence="2" type="ORF">VU01_10321</name>
</gene>
<sequence length="45" mass="5111">MLSQVGKVIMMLVPLPVFPSILTVQFIDVSIFFTMVSPVLFLWPE</sequence>
<name>A0A444JGM4_9BACT</name>
<keyword evidence="1" id="KW-0472">Membrane</keyword>
<keyword evidence="3" id="KW-1185">Reference proteome</keyword>
<comment type="caution">
    <text evidence="2">The sequence shown here is derived from an EMBL/GenBank/DDBJ whole genome shotgun (WGS) entry which is preliminary data.</text>
</comment>